<dbReference type="InterPro" id="IPR039924">
    <property type="entry name" value="ICln/Lot5/Saf5"/>
</dbReference>
<evidence type="ECO:0000256" key="4">
    <source>
        <dbReference type="ARBA" id="ARBA00015653"/>
    </source>
</evidence>
<evidence type="ECO:0000256" key="1">
    <source>
        <dbReference type="ARBA" id="ARBA00004123"/>
    </source>
</evidence>
<sequence length="107" mass="11449">SVTWISNISGQGFSLTYPSIILHAVSRDPNVFPEECIYVLADAKGSDIGIQSTEESVSSVQNVAANGNEEAGENGCDDDGDGNDDDDDDDKAHLAIRFAPRDKSIFQ</sequence>
<dbReference type="GO" id="GO:0034715">
    <property type="term" value="C:pICln-Sm protein complex"/>
    <property type="evidence" value="ECO:0007669"/>
    <property type="project" value="InterPro"/>
</dbReference>
<comment type="similarity">
    <text evidence="3">Belongs to the pICln (TC 1.A.47) family.</text>
</comment>
<dbReference type="GO" id="GO:0006884">
    <property type="term" value="P:cell volume homeostasis"/>
    <property type="evidence" value="ECO:0007669"/>
    <property type="project" value="InterPro"/>
</dbReference>
<evidence type="ECO:0000256" key="5">
    <source>
        <dbReference type="ARBA" id="ARBA00022490"/>
    </source>
</evidence>
<organism evidence="9 10">
    <name type="scientific">Onchocerca flexuosa</name>
    <dbReference type="NCBI Taxonomy" id="387005"/>
    <lineage>
        <taxon>Eukaryota</taxon>
        <taxon>Metazoa</taxon>
        <taxon>Ecdysozoa</taxon>
        <taxon>Nematoda</taxon>
        <taxon>Chromadorea</taxon>
        <taxon>Rhabditida</taxon>
        <taxon>Spirurina</taxon>
        <taxon>Spiruromorpha</taxon>
        <taxon>Filarioidea</taxon>
        <taxon>Onchocercidae</taxon>
        <taxon>Onchocerca</taxon>
    </lineage>
</organism>
<protein>
    <recommendedName>
        <fullName evidence="4">Methylosome subunit pICln</fullName>
    </recommendedName>
</protein>
<feature type="compositionally biased region" description="Polar residues" evidence="8">
    <location>
        <begin position="52"/>
        <end position="63"/>
    </location>
</feature>
<reference evidence="9 10" key="1">
    <citation type="submission" date="2015-12" db="EMBL/GenBank/DDBJ databases">
        <title>Draft genome of the nematode, Onchocerca flexuosa.</title>
        <authorList>
            <person name="Mitreva M."/>
        </authorList>
    </citation>
    <scope>NUCLEOTIDE SEQUENCE [LARGE SCALE GENOMIC DNA]</scope>
    <source>
        <strain evidence="9">Red Deer</strain>
    </source>
</reference>
<feature type="compositionally biased region" description="Acidic residues" evidence="8">
    <location>
        <begin position="70"/>
        <end position="89"/>
    </location>
</feature>
<dbReference type="OrthoDB" id="19714at2759"/>
<dbReference type="PRINTS" id="PR01348">
    <property type="entry name" value="ICLNCHANNEL"/>
</dbReference>
<dbReference type="AlphaFoldDB" id="A0A238BJ95"/>
<evidence type="ECO:0000256" key="6">
    <source>
        <dbReference type="ARBA" id="ARBA00023242"/>
    </source>
</evidence>
<dbReference type="Proteomes" id="UP000242913">
    <property type="component" value="Unassembled WGS sequence"/>
</dbReference>
<dbReference type="PANTHER" id="PTHR21399:SF0">
    <property type="entry name" value="METHYLOSOME SUBUNIT PICLN"/>
    <property type="match status" value="1"/>
</dbReference>
<proteinExistence type="inferred from homology"/>
<comment type="function">
    <text evidence="7">Involved in both the assembly of spliceosomal snRNPs and the methylation of Sm proteins. Chaperone that regulates the assembly of spliceosomal U1, U2, U4 and U5 small nuclear ribonucleoproteins (snRNPs), the building blocks of the spliceosome, and thereby plays an important role in the splicing of cellular pre-mRNAs. Most spliceosomal snRNPs contain a common set of Sm proteins SNRPB, SNRPD1, SNRPD2, SNRPD3, SNRPE, SNRPF and SNRPG that assemble in a heptameric protein ring on the Sm site of the small nuclear RNA to form the core snRNP (Sm core). In the cytosol, the Sm proteins SNRPD1, SNRPD2, SNRPE, SNRPF and SNRPG are trapped in an inactive 6S pICln-Sm complex by the chaperone CLNS1A that controls the assembly of the core snRNP. Dissociation by the SMN complex of CLNS1A from the trapped Sm proteins and their transfer to an SMN-Sm complex triggers the assembly of core snRNPs and their transport to the nucleus.</text>
</comment>
<dbReference type="GO" id="GO:0034709">
    <property type="term" value="C:methylosome"/>
    <property type="evidence" value="ECO:0007669"/>
    <property type="project" value="InterPro"/>
</dbReference>
<evidence type="ECO:0000256" key="8">
    <source>
        <dbReference type="SAM" id="MobiDB-lite"/>
    </source>
</evidence>
<feature type="region of interest" description="Disordered" evidence="8">
    <location>
        <begin position="52"/>
        <end position="92"/>
    </location>
</feature>
<dbReference type="GO" id="GO:0005681">
    <property type="term" value="C:spliceosomal complex"/>
    <property type="evidence" value="ECO:0007669"/>
    <property type="project" value="TreeGrafter"/>
</dbReference>
<evidence type="ECO:0000313" key="10">
    <source>
        <dbReference type="Proteomes" id="UP000242913"/>
    </source>
</evidence>
<comment type="subcellular location">
    <subcellularLocation>
        <location evidence="2">Cytoplasm</location>
    </subcellularLocation>
    <subcellularLocation>
        <location evidence="1">Nucleus</location>
    </subcellularLocation>
</comment>
<gene>
    <name evidence="9" type="ORF">X798_07565</name>
</gene>
<feature type="non-terminal residue" evidence="9">
    <location>
        <position position="1"/>
    </location>
</feature>
<dbReference type="GO" id="GO:0006821">
    <property type="term" value="P:chloride transport"/>
    <property type="evidence" value="ECO:0007669"/>
    <property type="project" value="InterPro"/>
</dbReference>
<keyword evidence="6" id="KW-0539">Nucleus</keyword>
<dbReference type="PANTHER" id="PTHR21399">
    <property type="entry name" value="CHLORIDE CONDUCTANCE REGULATORY PROTEIN ICLN"/>
    <property type="match status" value="1"/>
</dbReference>
<dbReference type="EMBL" id="KZ271070">
    <property type="protein sequence ID" value="OZC05461.1"/>
    <property type="molecule type" value="Genomic_DNA"/>
</dbReference>
<evidence type="ECO:0000256" key="3">
    <source>
        <dbReference type="ARBA" id="ARBA00007054"/>
    </source>
</evidence>
<keyword evidence="5" id="KW-0963">Cytoplasm</keyword>
<dbReference type="Pfam" id="PF03517">
    <property type="entry name" value="Voldacs"/>
    <property type="match status" value="1"/>
</dbReference>
<dbReference type="GO" id="GO:0000387">
    <property type="term" value="P:spliceosomal snRNP assembly"/>
    <property type="evidence" value="ECO:0007669"/>
    <property type="project" value="InterPro"/>
</dbReference>
<dbReference type="InterPro" id="IPR003521">
    <property type="entry name" value="ICln"/>
</dbReference>
<dbReference type="InterPro" id="IPR011993">
    <property type="entry name" value="PH-like_dom_sf"/>
</dbReference>
<accession>A0A238BJ95</accession>
<evidence type="ECO:0000256" key="2">
    <source>
        <dbReference type="ARBA" id="ARBA00004496"/>
    </source>
</evidence>
<dbReference type="Gene3D" id="2.30.29.30">
    <property type="entry name" value="Pleckstrin-homology domain (PH domain)/Phosphotyrosine-binding domain (PTB)"/>
    <property type="match status" value="1"/>
</dbReference>
<keyword evidence="10" id="KW-1185">Reference proteome</keyword>
<dbReference type="GO" id="GO:0005829">
    <property type="term" value="C:cytosol"/>
    <property type="evidence" value="ECO:0007669"/>
    <property type="project" value="InterPro"/>
</dbReference>
<name>A0A238BJ95_9BILA</name>
<evidence type="ECO:0000313" key="9">
    <source>
        <dbReference type="EMBL" id="OZC05461.1"/>
    </source>
</evidence>
<dbReference type="GO" id="GO:0045292">
    <property type="term" value="P:mRNA cis splicing, via spliceosome"/>
    <property type="evidence" value="ECO:0007669"/>
    <property type="project" value="TreeGrafter"/>
</dbReference>
<evidence type="ECO:0000256" key="7">
    <source>
        <dbReference type="ARBA" id="ARBA00045890"/>
    </source>
</evidence>
<dbReference type="GO" id="GO:0005886">
    <property type="term" value="C:plasma membrane"/>
    <property type="evidence" value="ECO:0007669"/>
    <property type="project" value="InterPro"/>
</dbReference>